<dbReference type="Proteomes" id="UP000001219">
    <property type="component" value="Chromosome"/>
</dbReference>
<proteinExistence type="predicted"/>
<dbReference type="STRING" id="526226.Gbro_1176"/>
<dbReference type="Gene3D" id="1.10.10.60">
    <property type="entry name" value="Homeodomain-like"/>
    <property type="match status" value="1"/>
</dbReference>
<dbReference type="KEGG" id="gbr:Gbro_1176"/>
<protein>
    <submittedName>
        <fullName evidence="1">Uncharacterized protein</fullName>
    </submittedName>
</protein>
<keyword evidence="2" id="KW-1185">Reference proteome</keyword>
<organism evidence="1 2">
    <name type="scientific">Gordonia bronchialis (strain ATCC 25592 / DSM 43247 / BCRC 13721 / JCM 3198 / KCTC 3076 / NBRC 16047 / NCTC 10667)</name>
    <name type="common">Rhodococcus bronchialis</name>
    <dbReference type="NCBI Taxonomy" id="526226"/>
    <lineage>
        <taxon>Bacteria</taxon>
        <taxon>Bacillati</taxon>
        <taxon>Actinomycetota</taxon>
        <taxon>Actinomycetes</taxon>
        <taxon>Mycobacteriales</taxon>
        <taxon>Gordoniaceae</taxon>
        <taxon>Gordonia</taxon>
    </lineage>
</organism>
<evidence type="ECO:0000313" key="1">
    <source>
        <dbReference type="EMBL" id="ACY20483.1"/>
    </source>
</evidence>
<gene>
    <name evidence="1" type="ordered locus">Gbro_1176</name>
</gene>
<reference evidence="2" key="1">
    <citation type="submission" date="2009-10" db="EMBL/GenBank/DDBJ databases">
        <title>The complete chromosome of Gordonia bronchialis DSM 43247.</title>
        <authorList>
            <consortium name="US DOE Joint Genome Institute (JGI-PGF)"/>
            <person name="Lucas S."/>
            <person name="Copeland A."/>
            <person name="Lapidus A."/>
            <person name="Glavina del Rio T."/>
            <person name="Dalin E."/>
            <person name="Tice H."/>
            <person name="Bruce D."/>
            <person name="Goodwin L."/>
            <person name="Pitluck S."/>
            <person name="Kyrpides N."/>
            <person name="Mavromatis K."/>
            <person name="Ivanova N."/>
            <person name="Ovchinnikova G."/>
            <person name="Saunders E."/>
            <person name="Brettin T."/>
            <person name="Detter J.C."/>
            <person name="Han C."/>
            <person name="Larimer F."/>
            <person name="Land M."/>
            <person name="Hauser L."/>
            <person name="Markowitz V."/>
            <person name="Cheng J.-F."/>
            <person name="Hugenholtz P."/>
            <person name="Woyke T."/>
            <person name="Wu D."/>
            <person name="Jando M."/>
            <person name="Schneider S."/>
            <person name="Goeker M."/>
            <person name="Klenk H.-P."/>
            <person name="Eisen J.A."/>
        </authorList>
    </citation>
    <scope>NUCLEOTIDE SEQUENCE [LARGE SCALE GENOMIC DNA]</scope>
    <source>
        <strain evidence="2">ATCC 25592 / DSM 43247 / BCRC 13721 / JCM 3198 / KCTC 3076 / NBRC 16047 / NCTC 10667</strain>
    </source>
</reference>
<dbReference type="HOGENOM" id="CLU_1616675_0_0_11"/>
<name>D0L531_GORB4</name>
<dbReference type="EMBL" id="CP001802">
    <property type="protein sequence ID" value="ACY20483.1"/>
    <property type="molecule type" value="Genomic_DNA"/>
</dbReference>
<evidence type="ECO:0000313" key="2">
    <source>
        <dbReference type="Proteomes" id="UP000001219"/>
    </source>
</evidence>
<sequence>MLGYQKVTARWEPTEDQEAAIRAAHAAGQSQNAIAKELGVKQPALSRWSKRMGLAWSGVPVGARAQHERIKAERRELASRLLADVMNLRERLWSTDDPADSRALADIANAIERLIRSHSILGELAPSGADADEAKSAILKLQDDMAAVIAAEEREQHAERVTRT</sequence>
<accession>D0L531</accession>
<reference evidence="1 2" key="2">
    <citation type="journal article" date="2010" name="Stand. Genomic Sci.">
        <title>Complete genome sequence of Gordonia bronchialis type strain (3410).</title>
        <authorList>
            <person name="Ivanova N."/>
            <person name="Sikorski J."/>
            <person name="Jando M."/>
            <person name="Lapidus A."/>
            <person name="Nolan M."/>
            <person name="Lucas S."/>
            <person name="Del Rio T.G."/>
            <person name="Tice H."/>
            <person name="Copeland A."/>
            <person name="Cheng J.F."/>
            <person name="Chen F."/>
            <person name="Bruce D."/>
            <person name="Goodwin L."/>
            <person name="Pitluck S."/>
            <person name="Mavromatis K."/>
            <person name="Ovchinnikova G."/>
            <person name="Pati A."/>
            <person name="Chen A."/>
            <person name="Palaniappan K."/>
            <person name="Land M."/>
            <person name="Hauser L."/>
            <person name="Chang Y.J."/>
            <person name="Jeffries C.D."/>
            <person name="Chain P."/>
            <person name="Saunders E."/>
            <person name="Han C."/>
            <person name="Detter J.C."/>
            <person name="Brettin T."/>
            <person name="Rohde M."/>
            <person name="Goker M."/>
            <person name="Bristow J."/>
            <person name="Eisen J.A."/>
            <person name="Markowitz V."/>
            <person name="Hugenholtz P."/>
            <person name="Klenk H.P."/>
            <person name="Kyrpides N.C."/>
        </authorList>
    </citation>
    <scope>NUCLEOTIDE SEQUENCE [LARGE SCALE GENOMIC DNA]</scope>
    <source>
        <strain evidence="2">ATCC 25592 / DSM 43247 / BCRC 13721 / JCM 3198 / KCTC 3076 / NBRC 16047 / NCTC 10667</strain>
    </source>
</reference>
<dbReference type="AlphaFoldDB" id="D0L531"/>